<gene>
    <name evidence="9" type="primary">NDE1_2</name>
    <name evidence="9" type="ORF">HETSPECPRED_009766</name>
</gene>
<protein>
    <submittedName>
        <fullName evidence="9">NADH:ubiquinone oxidoreductase</fullName>
    </submittedName>
</protein>
<reference evidence="9" key="1">
    <citation type="submission" date="2021-03" db="EMBL/GenBank/DDBJ databases">
        <authorList>
            <person name="Tagirdzhanova G."/>
        </authorList>
    </citation>
    <scope>NUCLEOTIDE SEQUENCE</scope>
</reference>
<dbReference type="Proteomes" id="UP000664521">
    <property type="component" value="Unassembled WGS sequence"/>
</dbReference>
<feature type="compositionally biased region" description="Low complexity" evidence="7">
    <location>
        <begin position="438"/>
        <end position="458"/>
    </location>
</feature>
<evidence type="ECO:0000256" key="4">
    <source>
        <dbReference type="ARBA" id="ARBA00022701"/>
    </source>
</evidence>
<name>A0A8H3G3Z4_9LECA</name>
<feature type="compositionally biased region" description="Polar residues" evidence="7">
    <location>
        <begin position="399"/>
        <end position="410"/>
    </location>
</feature>
<feature type="compositionally biased region" description="Polar residues" evidence="7">
    <location>
        <begin position="461"/>
        <end position="490"/>
    </location>
</feature>
<feature type="domain" description="NUDE" evidence="8">
    <location>
        <begin position="133"/>
        <end position="305"/>
    </location>
</feature>
<feature type="compositionally biased region" description="Polar residues" evidence="7">
    <location>
        <begin position="302"/>
        <end position="327"/>
    </location>
</feature>
<evidence type="ECO:0000313" key="10">
    <source>
        <dbReference type="Proteomes" id="UP000664521"/>
    </source>
</evidence>
<dbReference type="Gene3D" id="6.10.250.1080">
    <property type="match status" value="1"/>
</dbReference>
<feature type="compositionally biased region" description="Low complexity" evidence="7">
    <location>
        <begin position="285"/>
        <end position="296"/>
    </location>
</feature>
<keyword evidence="5" id="KW-0175">Coiled coil</keyword>
<dbReference type="GO" id="GO:0047496">
    <property type="term" value="P:vesicle transport along microtubule"/>
    <property type="evidence" value="ECO:0007669"/>
    <property type="project" value="TreeGrafter"/>
</dbReference>
<evidence type="ECO:0000259" key="8">
    <source>
        <dbReference type="Pfam" id="PF04880"/>
    </source>
</evidence>
<dbReference type="PANTHER" id="PTHR10921:SF1">
    <property type="entry name" value="NUCLEAR DISTRIBUTION PROTEIN NUDE HOMOLOG"/>
    <property type="match status" value="1"/>
</dbReference>
<dbReference type="OrthoDB" id="5877028at2759"/>
<dbReference type="InterPro" id="IPR033494">
    <property type="entry name" value="NUDE"/>
</dbReference>
<keyword evidence="3" id="KW-0963">Cytoplasm</keyword>
<feature type="compositionally biased region" description="Polar residues" evidence="7">
    <location>
        <begin position="518"/>
        <end position="528"/>
    </location>
</feature>
<dbReference type="GO" id="GO:0051642">
    <property type="term" value="P:centrosome localization"/>
    <property type="evidence" value="ECO:0007669"/>
    <property type="project" value="TreeGrafter"/>
</dbReference>
<accession>A0A8H3G3Z4</accession>
<keyword evidence="4" id="KW-0493">Microtubule</keyword>
<dbReference type="GO" id="GO:0008017">
    <property type="term" value="F:microtubule binding"/>
    <property type="evidence" value="ECO:0007669"/>
    <property type="project" value="InterPro"/>
</dbReference>
<comment type="caution">
    <text evidence="9">The sequence shown here is derived from an EMBL/GenBank/DDBJ whole genome shotgun (WGS) entry which is preliminary data.</text>
</comment>
<sequence length="609" mass="66573">MPSPGGRVSSPPPASDVEQQLVFYKSQCDLLEAELADFQVSSRELETELERDVEASEKRERKLQEKVEGLGYEVEEWKTKYKQSKAEANSAQNTLQKEITTLRETNRTIQLRLRDIEVANDDIERQARNTTSSLEDLESKYNIAIERDVMMEEEIKNGEQERENLRIEAQRLREELSDLRVEAEVRQNQLRNVEAAAQRQRLTKVVPRETDLARPSSQASQHSRTTSTSSPTIPTPPTKSASSTVSDAPTPPSPPTSDRSMPNADPTTSKPLPKSRLSMLDSNVTPRPSTTTTRTPGHIRNPSISRSHQPTPYVSRRSTMNRPSSSHAGPGLPASESLHHIRGLIGKMQKLEQRVNSARSKLPAPTSTPPRASPRSSSALGQTFIPPTITMRSSKRRTGGSNASMAFQQTPDPPQRPQSRLSFGIPQPSPSRQANTFSSRPSSRASLSSRQSISNLPSAAMASSNSRPASRQSTVGDGTSLSHYSTSAMSESRRPRSSIGGSYAATHHNHSHSASVSRLSNYGSQSYDDNGEDAEVVTPTPARRGTFGKPDQNSSIPGLASSTARRRTSGLGHGRRISSGTGSQPREEGDMGPPGRKMVRKLSGVGETF</sequence>
<dbReference type="GO" id="GO:0000776">
    <property type="term" value="C:kinetochore"/>
    <property type="evidence" value="ECO:0007669"/>
    <property type="project" value="TreeGrafter"/>
</dbReference>
<dbReference type="PANTHER" id="PTHR10921">
    <property type="entry name" value="NUCLEAR DISTRIBUTION PROTEIN NUDE HOMOLOG 1"/>
    <property type="match status" value="1"/>
</dbReference>
<keyword evidence="10" id="KW-1185">Reference proteome</keyword>
<dbReference type="AlphaFoldDB" id="A0A8H3G3Z4"/>
<evidence type="ECO:0000256" key="1">
    <source>
        <dbReference type="ARBA" id="ARBA00004245"/>
    </source>
</evidence>
<feature type="region of interest" description="Disordered" evidence="7">
    <location>
        <begin position="43"/>
        <end position="62"/>
    </location>
</feature>
<feature type="region of interest" description="Disordered" evidence="7">
    <location>
        <begin position="197"/>
        <end position="336"/>
    </location>
</feature>
<organism evidence="9 10">
    <name type="scientific">Heterodermia speciosa</name>
    <dbReference type="NCBI Taxonomy" id="116794"/>
    <lineage>
        <taxon>Eukaryota</taxon>
        <taxon>Fungi</taxon>
        <taxon>Dikarya</taxon>
        <taxon>Ascomycota</taxon>
        <taxon>Pezizomycotina</taxon>
        <taxon>Lecanoromycetes</taxon>
        <taxon>OSLEUM clade</taxon>
        <taxon>Lecanoromycetidae</taxon>
        <taxon>Caliciales</taxon>
        <taxon>Physciaceae</taxon>
        <taxon>Heterodermia</taxon>
    </lineage>
</organism>
<feature type="compositionally biased region" description="Basic residues" evidence="7">
    <location>
        <begin position="564"/>
        <end position="576"/>
    </location>
</feature>
<dbReference type="EMBL" id="CAJPDS010000082">
    <property type="protein sequence ID" value="CAF9935370.1"/>
    <property type="molecule type" value="Genomic_DNA"/>
</dbReference>
<keyword evidence="6" id="KW-0206">Cytoskeleton</keyword>
<evidence type="ECO:0000256" key="7">
    <source>
        <dbReference type="SAM" id="MobiDB-lite"/>
    </source>
</evidence>
<feature type="compositionally biased region" description="Low complexity" evidence="7">
    <location>
        <begin position="502"/>
        <end position="517"/>
    </location>
</feature>
<feature type="compositionally biased region" description="Low complexity" evidence="7">
    <location>
        <begin position="216"/>
        <end position="248"/>
    </location>
</feature>
<dbReference type="GO" id="GO:0000132">
    <property type="term" value="P:establishment of mitotic spindle orientation"/>
    <property type="evidence" value="ECO:0007669"/>
    <property type="project" value="TreeGrafter"/>
</dbReference>
<dbReference type="Pfam" id="PF04880">
    <property type="entry name" value="NUDE_C"/>
    <property type="match status" value="1"/>
</dbReference>
<feature type="region of interest" description="Disordered" evidence="7">
    <location>
        <begin position="352"/>
        <end position="609"/>
    </location>
</feature>
<dbReference type="GO" id="GO:0007020">
    <property type="term" value="P:microtubule nucleation"/>
    <property type="evidence" value="ECO:0007669"/>
    <property type="project" value="TreeGrafter"/>
</dbReference>
<feature type="compositionally biased region" description="Polar residues" evidence="7">
    <location>
        <begin position="551"/>
        <end position="563"/>
    </location>
</feature>
<evidence type="ECO:0000256" key="3">
    <source>
        <dbReference type="ARBA" id="ARBA00022490"/>
    </source>
</evidence>
<dbReference type="InterPro" id="IPR006964">
    <property type="entry name" value="NUDE_dom"/>
</dbReference>
<dbReference type="GO" id="GO:0005871">
    <property type="term" value="C:kinesin complex"/>
    <property type="evidence" value="ECO:0007669"/>
    <property type="project" value="TreeGrafter"/>
</dbReference>
<proteinExistence type="inferred from homology"/>
<dbReference type="GO" id="GO:0005874">
    <property type="term" value="C:microtubule"/>
    <property type="evidence" value="ECO:0007669"/>
    <property type="project" value="UniProtKB-KW"/>
</dbReference>
<evidence type="ECO:0000256" key="5">
    <source>
        <dbReference type="ARBA" id="ARBA00023054"/>
    </source>
</evidence>
<evidence type="ECO:0000256" key="2">
    <source>
        <dbReference type="ARBA" id="ARBA00007429"/>
    </source>
</evidence>
<evidence type="ECO:0000313" key="9">
    <source>
        <dbReference type="EMBL" id="CAF9935370.1"/>
    </source>
</evidence>
<comment type="similarity">
    <text evidence="2">Belongs to the nudE family.</text>
</comment>
<evidence type="ECO:0000256" key="6">
    <source>
        <dbReference type="ARBA" id="ARBA00023212"/>
    </source>
</evidence>
<dbReference type="GO" id="GO:0007059">
    <property type="term" value="P:chromosome segregation"/>
    <property type="evidence" value="ECO:0007669"/>
    <property type="project" value="TreeGrafter"/>
</dbReference>
<comment type="subcellular location">
    <subcellularLocation>
        <location evidence="1">Cytoplasm</location>
        <location evidence="1">Cytoskeleton</location>
    </subcellularLocation>
</comment>